<evidence type="ECO:0000313" key="2">
    <source>
        <dbReference type="EMBL" id="KAG4418396.1"/>
    </source>
</evidence>
<dbReference type="OrthoDB" id="10491533at2759"/>
<gene>
    <name evidence="2" type="ORF">IFR04_008463</name>
</gene>
<keyword evidence="3" id="KW-1185">Reference proteome</keyword>
<dbReference type="Proteomes" id="UP000664132">
    <property type="component" value="Unassembled WGS sequence"/>
</dbReference>
<proteinExistence type="predicted"/>
<comment type="caution">
    <text evidence="2">The sequence shown here is derived from an EMBL/GenBank/DDBJ whole genome shotgun (WGS) entry which is preliminary data.</text>
</comment>
<protein>
    <submittedName>
        <fullName evidence="2">Uncharacterized protein</fullName>
    </submittedName>
</protein>
<organism evidence="2 3">
    <name type="scientific">Cadophora malorum</name>
    <dbReference type="NCBI Taxonomy" id="108018"/>
    <lineage>
        <taxon>Eukaryota</taxon>
        <taxon>Fungi</taxon>
        <taxon>Dikarya</taxon>
        <taxon>Ascomycota</taxon>
        <taxon>Pezizomycotina</taxon>
        <taxon>Leotiomycetes</taxon>
        <taxon>Helotiales</taxon>
        <taxon>Ploettnerulaceae</taxon>
        <taxon>Cadophora</taxon>
    </lineage>
</organism>
<feature type="region of interest" description="Disordered" evidence="1">
    <location>
        <begin position="88"/>
        <end position="157"/>
    </location>
</feature>
<dbReference type="EMBL" id="JAFJYH010000129">
    <property type="protein sequence ID" value="KAG4418396.1"/>
    <property type="molecule type" value="Genomic_DNA"/>
</dbReference>
<dbReference type="AlphaFoldDB" id="A0A8H7TF90"/>
<name>A0A8H7TF90_9HELO</name>
<evidence type="ECO:0000256" key="1">
    <source>
        <dbReference type="SAM" id="MobiDB-lite"/>
    </source>
</evidence>
<feature type="compositionally biased region" description="Pro residues" evidence="1">
    <location>
        <begin position="139"/>
        <end position="157"/>
    </location>
</feature>
<reference evidence="2" key="1">
    <citation type="submission" date="2021-02" db="EMBL/GenBank/DDBJ databases">
        <title>Genome sequence Cadophora malorum strain M34.</title>
        <authorList>
            <person name="Stefanovic E."/>
            <person name="Vu D."/>
            <person name="Scully C."/>
            <person name="Dijksterhuis J."/>
            <person name="Roader J."/>
            <person name="Houbraken J."/>
        </authorList>
    </citation>
    <scope>NUCLEOTIDE SEQUENCE</scope>
    <source>
        <strain evidence="2">M34</strain>
    </source>
</reference>
<sequence length="157" mass="16866">MHYTLPTMLAFQAPFTSAAGPYQPAEEYCDACSCGWAEDHDPELVPGPALLVLDSSLDLNLDHPQPRPDNGGVGVGVGCMRSPLCHVLHPGPTRPRPTSPQPIKRPVALLSPFLPVPGGTRCSRPVKRLGPLEDRDQPKPPPPKPLPPMLPPNPYPS</sequence>
<evidence type="ECO:0000313" key="3">
    <source>
        <dbReference type="Proteomes" id="UP000664132"/>
    </source>
</evidence>
<accession>A0A8H7TF90</accession>